<gene>
    <name evidence="2" type="primary">Contig18043.g866</name>
    <name evidence="2" type="ORF">STYLEM_16777</name>
</gene>
<sequence length="539" mass="61126">MSKKRIYVKLEGSDQLIPIAWYEGTPIISILGLIKEAFGISSKDNNSNIAHDLKMIGLYDSDGDLVVISDSIPNDQTFTQRQDNLNETSASYHRQNNFQQHIYQQPPGPYYQDQVQYPQQTQQYGQPQFYPGPHPQMYQGYPPQHQQNLISQDPYWHQHQLQYQQQHVLMTPQTFYHNDLQNRTSQNSPRQSPTRFFNGQQTNLQPPQSVRMQPSARFNQNNQQQYANLQAMGMGLRGTSKMSSNNASEQSETLSQRKVSDKRNNLKNIVAGELGFKKPGSVISSQLSSQESNDQVMSLRGFGVTNRPGSDNGDQTSQTNYGQASLLNTPLANTMKKVGMNPNLANNRLNQFLVKKGGNSSYSGGGSPLTTQNNGGSYRDGTGGPQMHQQTIIQGHPNQNIQHRPSRFQNGDASSGGFQEYTTSQFGEADDFMFYEGHHNNMGSPRSALYPDNFQNQLGQIQNRFIHSDETVSIQGDYIDMQGNNLSPQMLPMRQPQYTLQHKAQMFRGKVQEQYPHQNNQQTQQIISQDMMNNQQMEH</sequence>
<proteinExistence type="predicted"/>
<reference evidence="2 3" key="1">
    <citation type="submission" date="2014-06" db="EMBL/GenBank/DDBJ databases">
        <authorList>
            <person name="Swart Estienne"/>
        </authorList>
    </citation>
    <scope>NUCLEOTIDE SEQUENCE [LARGE SCALE GENOMIC DNA]</scope>
    <source>
        <strain evidence="2 3">130c</strain>
    </source>
</reference>
<dbReference type="EMBL" id="CCKQ01015822">
    <property type="protein sequence ID" value="CDW87667.1"/>
    <property type="molecule type" value="Genomic_DNA"/>
</dbReference>
<feature type="region of interest" description="Disordered" evidence="1">
    <location>
        <begin position="357"/>
        <end position="387"/>
    </location>
</feature>
<protein>
    <submittedName>
        <fullName evidence="2">Uncharacterized protein</fullName>
    </submittedName>
</protein>
<dbReference type="Proteomes" id="UP000039865">
    <property type="component" value="Unassembled WGS sequence"/>
</dbReference>
<feature type="compositionally biased region" description="Polar residues" evidence="1">
    <location>
        <begin position="240"/>
        <end position="257"/>
    </location>
</feature>
<evidence type="ECO:0000256" key="1">
    <source>
        <dbReference type="SAM" id="MobiDB-lite"/>
    </source>
</evidence>
<name>A0A078B342_STYLE</name>
<evidence type="ECO:0000313" key="3">
    <source>
        <dbReference type="Proteomes" id="UP000039865"/>
    </source>
</evidence>
<feature type="region of interest" description="Disordered" evidence="1">
    <location>
        <begin position="179"/>
        <end position="212"/>
    </location>
</feature>
<feature type="region of interest" description="Disordered" evidence="1">
    <location>
        <begin position="236"/>
        <end position="265"/>
    </location>
</feature>
<accession>A0A078B342</accession>
<dbReference type="AlphaFoldDB" id="A0A078B342"/>
<organism evidence="2 3">
    <name type="scientific">Stylonychia lemnae</name>
    <name type="common">Ciliate</name>
    <dbReference type="NCBI Taxonomy" id="5949"/>
    <lineage>
        <taxon>Eukaryota</taxon>
        <taxon>Sar</taxon>
        <taxon>Alveolata</taxon>
        <taxon>Ciliophora</taxon>
        <taxon>Intramacronucleata</taxon>
        <taxon>Spirotrichea</taxon>
        <taxon>Stichotrichia</taxon>
        <taxon>Sporadotrichida</taxon>
        <taxon>Oxytrichidae</taxon>
        <taxon>Stylonychinae</taxon>
        <taxon>Stylonychia</taxon>
    </lineage>
</organism>
<dbReference type="InParanoid" id="A0A078B342"/>
<keyword evidence="3" id="KW-1185">Reference proteome</keyword>
<evidence type="ECO:0000313" key="2">
    <source>
        <dbReference type="EMBL" id="CDW87667.1"/>
    </source>
</evidence>